<organism evidence="2 3">
    <name type="scientific">Araneus ventricosus</name>
    <name type="common">Orbweaver spider</name>
    <name type="synonym">Epeira ventricosa</name>
    <dbReference type="NCBI Taxonomy" id="182803"/>
    <lineage>
        <taxon>Eukaryota</taxon>
        <taxon>Metazoa</taxon>
        <taxon>Ecdysozoa</taxon>
        <taxon>Arthropoda</taxon>
        <taxon>Chelicerata</taxon>
        <taxon>Arachnida</taxon>
        <taxon>Araneae</taxon>
        <taxon>Araneomorphae</taxon>
        <taxon>Entelegynae</taxon>
        <taxon>Araneoidea</taxon>
        <taxon>Araneidae</taxon>
        <taxon>Araneus</taxon>
    </lineage>
</organism>
<dbReference type="Proteomes" id="UP000499080">
    <property type="component" value="Unassembled WGS sequence"/>
</dbReference>
<name>A0A4Y2CH31_ARAVE</name>
<evidence type="ECO:0000313" key="3">
    <source>
        <dbReference type="Proteomes" id="UP000499080"/>
    </source>
</evidence>
<dbReference type="AlphaFoldDB" id="A0A4Y2CH31"/>
<protein>
    <submittedName>
        <fullName evidence="2">Uncharacterized protein</fullName>
    </submittedName>
</protein>
<dbReference type="EMBL" id="BGPR01000192">
    <property type="protein sequence ID" value="GBM03489.1"/>
    <property type="molecule type" value="Genomic_DNA"/>
</dbReference>
<gene>
    <name evidence="2" type="ORF">AVEN_95387_1</name>
</gene>
<reference evidence="2 3" key="1">
    <citation type="journal article" date="2019" name="Sci. Rep.">
        <title>Orb-weaving spider Araneus ventricosus genome elucidates the spidroin gene catalogue.</title>
        <authorList>
            <person name="Kono N."/>
            <person name="Nakamura H."/>
            <person name="Ohtoshi R."/>
            <person name="Moran D.A.P."/>
            <person name="Shinohara A."/>
            <person name="Yoshida Y."/>
            <person name="Fujiwara M."/>
            <person name="Mori M."/>
            <person name="Tomita M."/>
            <person name="Arakawa K."/>
        </authorList>
    </citation>
    <scope>NUCLEOTIDE SEQUENCE [LARGE SCALE GENOMIC DNA]</scope>
</reference>
<evidence type="ECO:0000313" key="2">
    <source>
        <dbReference type="EMBL" id="GBM03489.1"/>
    </source>
</evidence>
<comment type="caution">
    <text evidence="2">The sequence shown here is derived from an EMBL/GenBank/DDBJ whole genome shotgun (WGS) entry which is preliminary data.</text>
</comment>
<feature type="compositionally biased region" description="Basic and acidic residues" evidence="1">
    <location>
        <begin position="56"/>
        <end position="65"/>
    </location>
</feature>
<sequence>MSIARTWWSIGKVSAPEGSGSKLDYTEDLLCCGPVALTWDTLFPLGVEKEEPDQMSFDRRSKLRDSSQNSPRVASKLTKLAC</sequence>
<keyword evidence="3" id="KW-1185">Reference proteome</keyword>
<proteinExistence type="predicted"/>
<evidence type="ECO:0000256" key="1">
    <source>
        <dbReference type="SAM" id="MobiDB-lite"/>
    </source>
</evidence>
<feature type="region of interest" description="Disordered" evidence="1">
    <location>
        <begin position="53"/>
        <end position="82"/>
    </location>
</feature>
<accession>A0A4Y2CH31</accession>